<dbReference type="SUPFAM" id="SSF50978">
    <property type="entry name" value="WD40 repeat-like"/>
    <property type="match status" value="1"/>
</dbReference>
<evidence type="ECO:0000313" key="3">
    <source>
        <dbReference type="WBParaSite" id="Minc3s00302g09743"/>
    </source>
</evidence>
<dbReference type="Gene3D" id="2.130.10.10">
    <property type="entry name" value="YVTN repeat-like/Quinoprotein amine dehydrogenase"/>
    <property type="match status" value="2"/>
</dbReference>
<organism evidence="2 3">
    <name type="scientific">Meloidogyne incognita</name>
    <name type="common">Southern root-knot nematode worm</name>
    <name type="synonym">Oxyuris incognita</name>
    <dbReference type="NCBI Taxonomy" id="6306"/>
    <lineage>
        <taxon>Eukaryota</taxon>
        <taxon>Metazoa</taxon>
        <taxon>Ecdysozoa</taxon>
        <taxon>Nematoda</taxon>
        <taxon>Chromadorea</taxon>
        <taxon>Rhabditida</taxon>
        <taxon>Tylenchina</taxon>
        <taxon>Tylenchomorpha</taxon>
        <taxon>Tylenchoidea</taxon>
        <taxon>Meloidogynidae</taxon>
        <taxon>Meloidogyninae</taxon>
        <taxon>Meloidogyne</taxon>
        <taxon>Meloidogyne incognita group</taxon>
    </lineage>
</organism>
<feature type="compositionally biased region" description="Basic and acidic residues" evidence="1">
    <location>
        <begin position="383"/>
        <end position="398"/>
    </location>
</feature>
<dbReference type="InterPro" id="IPR015943">
    <property type="entry name" value="WD40/YVTN_repeat-like_dom_sf"/>
</dbReference>
<feature type="compositionally biased region" description="Acidic residues" evidence="1">
    <location>
        <begin position="364"/>
        <end position="382"/>
    </location>
</feature>
<evidence type="ECO:0000256" key="1">
    <source>
        <dbReference type="SAM" id="MobiDB-lite"/>
    </source>
</evidence>
<dbReference type="AlphaFoldDB" id="A0A914L6E6"/>
<dbReference type="PANTHER" id="PTHR44156">
    <property type="entry name" value="SUPERNUMERARY LIMBS, ISOFORM B-RELATED"/>
    <property type="match status" value="1"/>
</dbReference>
<dbReference type="WBParaSite" id="Minc3s00302g09743">
    <property type="protein sequence ID" value="Minc3s00302g09743"/>
    <property type="gene ID" value="Minc3s00302g09743"/>
</dbReference>
<sequence length="398" mass="45013">MSAKIQTLEVQIPISSIAIHPCHSDKICLGFLDGGITYNNLTILSDPDKNESLPVRVEQKWRRKLKMAIRAITFSTDGFFIFVTASNRALCMFDTDTGKRIRCIRQSHKSRPNEISLLNPSIGGKLHFATGAENGEVKMWDFRLTKPQIAAFTDQDDIISLNHHFSFFHIHSDSFSTWKNCLLSACGDGTLAAYDIYKRKLRICSETMHSELLSLAVTKRFTYVGAADGYIEVFNNGEFGNIVERIETPLIMGVEQLETVRDDLLLAGASTHDGMRFMHVNPNKSLGGICYPDGIGLMVKSSDLSFLLVTTADGTKLNAFKLEDLVRDVPYLRAQDMHKFKEKEKEEKKQRLTKVAKFFKDMLDDENAEGEQDSDEETEDNEKEFISIDDEQKLDETV</sequence>
<keyword evidence="2" id="KW-1185">Reference proteome</keyword>
<name>A0A914L6E6_MELIC</name>
<proteinExistence type="predicted"/>
<dbReference type="SMART" id="SM00320">
    <property type="entry name" value="WD40"/>
    <property type="match status" value="4"/>
</dbReference>
<protein>
    <submittedName>
        <fullName evidence="3">Uncharacterized protein</fullName>
    </submittedName>
</protein>
<dbReference type="InterPro" id="IPR036322">
    <property type="entry name" value="WD40_repeat_dom_sf"/>
</dbReference>
<dbReference type="InterPro" id="IPR053299">
    <property type="entry name" value="ASTRA_WD_repeat"/>
</dbReference>
<dbReference type="Proteomes" id="UP000887563">
    <property type="component" value="Unplaced"/>
</dbReference>
<dbReference type="InterPro" id="IPR001680">
    <property type="entry name" value="WD40_rpt"/>
</dbReference>
<feature type="region of interest" description="Disordered" evidence="1">
    <location>
        <begin position="364"/>
        <end position="398"/>
    </location>
</feature>
<reference evidence="3" key="1">
    <citation type="submission" date="2022-11" db="UniProtKB">
        <authorList>
            <consortium name="WormBaseParasite"/>
        </authorList>
    </citation>
    <scope>IDENTIFICATION</scope>
</reference>
<accession>A0A914L6E6</accession>
<evidence type="ECO:0000313" key="2">
    <source>
        <dbReference type="Proteomes" id="UP000887563"/>
    </source>
</evidence>